<evidence type="ECO:0000313" key="2">
    <source>
        <dbReference type="EMBL" id="KAK1801825.1"/>
    </source>
</evidence>
<evidence type="ECO:0008006" key="4">
    <source>
        <dbReference type="Google" id="ProtNLM"/>
    </source>
</evidence>
<keyword evidence="3" id="KW-1185">Reference proteome</keyword>
<feature type="chain" id="PRO_5041967160" description="Reverse transcriptase domain-containing protein" evidence="1">
    <location>
        <begin position="16"/>
        <end position="81"/>
    </location>
</feature>
<dbReference type="AlphaFoldDB" id="A0AAD9DZW2"/>
<comment type="caution">
    <text evidence="2">The sequence shown here is derived from an EMBL/GenBank/DDBJ whole genome shotgun (WGS) entry which is preliminary data.</text>
</comment>
<dbReference type="Proteomes" id="UP001239994">
    <property type="component" value="Unassembled WGS sequence"/>
</dbReference>
<reference evidence="2" key="1">
    <citation type="submission" date="2023-03" db="EMBL/GenBank/DDBJ databases">
        <title>Electrophorus voltai genome.</title>
        <authorList>
            <person name="Bian C."/>
        </authorList>
    </citation>
    <scope>NUCLEOTIDE SEQUENCE</scope>
    <source>
        <strain evidence="2">CB-2022</strain>
        <tissue evidence="2">Muscle</tissue>
    </source>
</reference>
<evidence type="ECO:0000313" key="3">
    <source>
        <dbReference type="Proteomes" id="UP001239994"/>
    </source>
</evidence>
<proteinExistence type="predicted"/>
<feature type="signal peptide" evidence="1">
    <location>
        <begin position="1"/>
        <end position="15"/>
    </location>
</feature>
<feature type="non-terminal residue" evidence="2">
    <location>
        <position position="1"/>
    </location>
</feature>
<keyword evidence="1" id="KW-0732">Signal</keyword>
<sequence length="81" mass="9433">MWLLMSKMLIGVTDSVWRWFQSYLEGRSYQVSRRISACLTDIASWMTAHHLKLNPSKTELLFIPGTPNPYHDLTVSFENSQ</sequence>
<evidence type="ECO:0000256" key="1">
    <source>
        <dbReference type="SAM" id="SignalP"/>
    </source>
</evidence>
<name>A0AAD9DZW2_9TELE</name>
<organism evidence="2 3">
    <name type="scientific">Electrophorus voltai</name>
    <dbReference type="NCBI Taxonomy" id="2609070"/>
    <lineage>
        <taxon>Eukaryota</taxon>
        <taxon>Metazoa</taxon>
        <taxon>Chordata</taxon>
        <taxon>Craniata</taxon>
        <taxon>Vertebrata</taxon>
        <taxon>Euteleostomi</taxon>
        <taxon>Actinopterygii</taxon>
        <taxon>Neopterygii</taxon>
        <taxon>Teleostei</taxon>
        <taxon>Ostariophysi</taxon>
        <taxon>Gymnotiformes</taxon>
        <taxon>Gymnotoidei</taxon>
        <taxon>Gymnotidae</taxon>
        <taxon>Electrophorus</taxon>
    </lineage>
</organism>
<gene>
    <name evidence="2" type="ORF">P4O66_022465</name>
</gene>
<accession>A0AAD9DZW2</accession>
<dbReference type="EMBL" id="JAROKS010000008">
    <property type="protein sequence ID" value="KAK1801825.1"/>
    <property type="molecule type" value="Genomic_DNA"/>
</dbReference>
<protein>
    <recommendedName>
        <fullName evidence="4">Reverse transcriptase domain-containing protein</fullName>
    </recommendedName>
</protein>